<evidence type="ECO:0000256" key="6">
    <source>
        <dbReference type="SAM" id="Phobius"/>
    </source>
</evidence>
<name>A0A6A5Y8W8_9PLEO</name>
<evidence type="ECO:0000256" key="3">
    <source>
        <dbReference type="ARBA" id="ARBA00022989"/>
    </source>
</evidence>
<evidence type="ECO:0000256" key="2">
    <source>
        <dbReference type="ARBA" id="ARBA00022692"/>
    </source>
</evidence>
<evidence type="ECO:0000256" key="1">
    <source>
        <dbReference type="ARBA" id="ARBA00004141"/>
    </source>
</evidence>
<evidence type="ECO:0000313" key="7">
    <source>
        <dbReference type="EMBL" id="KAF2021260.1"/>
    </source>
</evidence>
<dbReference type="GO" id="GO:0005886">
    <property type="term" value="C:plasma membrane"/>
    <property type="evidence" value="ECO:0007669"/>
    <property type="project" value="TreeGrafter"/>
</dbReference>
<dbReference type="PANTHER" id="PTHR23501:SF107">
    <property type="entry name" value="TRANSPORTER, PUTATIVE (AFU_ORTHOLOGUE AFUA_7G04730)-RELATED"/>
    <property type="match status" value="1"/>
</dbReference>
<feature type="transmembrane region" description="Helical" evidence="6">
    <location>
        <begin position="477"/>
        <end position="497"/>
    </location>
</feature>
<feature type="transmembrane region" description="Helical" evidence="6">
    <location>
        <begin position="97"/>
        <end position="121"/>
    </location>
</feature>
<keyword evidence="4 6" id="KW-0472">Membrane</keyword>
<comment type="subcellular location">
    <subcellularLocation>
        <location evidence="1">Membrane</location>
        <topology evidence="1">Multi-pass membrane protein</topology>
    </subcellularLocation>
</comment>
<feature type="transmembrane region" description="Helical" evidence="6">
    <location>
        <begin position="409"/>
        <end position="430"/>
    </location>
</feature>
<dbReference type="Proteomes" id="UP000799778">
    <property type="component" value="Unassembled WGS sequence"/>
</dbReference>
<dbReference type="EMBL" id="ML978066">
    <property type="protein sequence ID" value="KAF2021260.1"/>
    <property type="molecule type" value="Genomic_DNA"/>
</dbReference>
<feature type="transmembrane region" description="Helical" evidence="6">
    <location>
        <begin position="383"/>
        <end position="403"/>
    </location>
</feature>
<reference evidence="7" key="1">
    <citation type="journal article" date="2020" name="Stud. Mycol.">
        <title>101 Dothideomycetes genomes: a test case for predicting lifestyles and emergence of pathogens.</title>
        <authorList>
            <person name="Haridas S."/>
            <person name="Albert R."/>
            <person name="Binder M."/>
            <person name="Bloem J."/>
            <person name="Labutti K."/>
            <person name="Salamov A."/>
            <person name="Andreopoulos B."/>
            <person name="Baker S."/>
            <person name="Barry K."/>
            <person name="Bills G."/>
            <person name="Bluhm B."/>
            <person name="Cannon C."/>
            <person name="Castanera R."/>
            <person name="Culley D."/>
            <person name="Daum C."/>
            <person name="Ezra D."/>
            <person name="Gonzalez J."/>
            <person name="Henrissat B."/>
            <person name="Kuo A."/>
            <person name="Liang C."/>
            <person name="Lipzen A."/>
            <person name="Lutzoni F."/>
            <person name="Magnuson J."/>
            <person name="Mondo S."/>
            <person name="Nolan M."/>
            <person name="Ohm R."/>
            <person name="Pangilinan J."/>
            <person name="Park H.-J."/>
            <person name="Ramirez L."/>
            <person name="Alfaro M."/>
            <person name="Sun H."/>
            <person name="Tritt A."/>
            <person name="Yoshinaga Y."/>
            <person name="Zwiers L.-H."/>
            <person name="Turgeon B."/>
            <person name="Goodwin S."/>
            <person name="Spatafora J."/>
            <person name="Crous P."/>
            <person name="Grigoriev I."/>
        </authorList>
    </citation>
    <scope>NUCLEOTIDE SEQUENCE</scope>
    <source>
        <strain evidence="7">CBS 175.79</strain>
    </source>
</reference>
<dbReference type="InterPro" id="IPR036259">
    <property type="entry name" value="MFS_trans_sf"/>
</dbReference>
<evidence type="ECO:0000256" key="5">
    <source>
        <dbReference type="SAM" id="MobiDB-lite"/>
    </source>
</evidence>
<feature type="transmembrane region" description="Helical" evidence="6">
    <location>
        <begin position="162"/>
        <end position="180"/>
    </location>
</feature>
<keyword evidence="3 6" id="KW-1133">Transmembrane helix</keyword>
<dbReference type="AlphaFoldDB" id="A0A6A5Y8W8"/>
<sequence>MATETLHTSSQNEKQATTTELSDRTSSEGQSSLQKPSDVEPTDSSQPTGLLKMEAITVVWTKDWLIAAYVLMWLISFTNILQQQANYSWTPYVTSEFLLHGLTGITGIVAGLVGGVSKLPLAKFIDIVGRPHGFLLCLVCIVLSLILKAMSKNVQTYVAAQVFYWAGMNGVDYVLDVFVADTSKMKNRGILWALNSTPYICNTFAGPELGQRFLDNSTWKWGYGAFAIITPFMCILFWSIFYLMSRRAKTLKVIVRQPSGRTILKSIKHWCIEFDVTGLLLICGGFSILLLPFSLSAYQKDGWASSSVICMVVFSIICLILFAIWEKFFAPRTFFLFYLMKNPAVVAACLLGANTWIVFYSYKMYYSSYLQVVFQLSVAKAGYITNVFNIVSCAWGVIITFAFKYSDRFKWGAVIGMPLQILMTGLLIPFRRPNTPIGLLVMIEVIGSISSGTLVMVEQLSVMSAVPHENIAVGLAILSMITSIGGSIGQAISAAIWTQVVQKKMYEYMPDNMGDQTPLICGSLPNQLALSWDSPARQAVVRAYGDAQRIMVIVGTCVLVPCLLWVYMLKNYSLSEHKDRKGILM</sequence>
<dbReference type="OrthoDB" id="4078873at2759"/>
<dbReference type="SUPFAM" id="SSF103473">
    <property type="entry name" value="MFS general substrate transporter"/>
    <property type="match status" value="1"/>
</dbReference>
<feature type="transmembrane region" description="Helical" evidence="6">
    <location>
        <begin position="276"/>
        <end position="295"/>
    </location>
</feature>
<feature type="transmembrane region" description="Helical" evidence="6">
    <location>
        <begin position="302"/>
        <end position="324"/>
    </location>
</feature>
<evidence type="ECO:0000256" key="4">
    <source>
        <dbReference type="ARBA" id="ARBA00023136"/>
    </source>
</evidence>
<accession>A0A6A5Y8W8</accession>
<protein>
    <submittedName>
        <fullName evidence="7">Siderophore iron transporter mirB</fullName>
    </submittedName>
</protein>
<feature type="transmembrane region" description="Helical" evidence="6">
    <location>
        <begin position="133"/>
        <end position="150"/>
    </location>
</feature>
<dbReference type="PANTHER" id="PTHR23501">
    <property type="entry name" value="MAJOR FACILITATOR SUPERFAMILY"/>
    <property type="match status" value="1"/>
</dbReference>
<dbReference type="GeneID" id="54280516"/>
<evidence type="ECO:0000313" key="8">
    <source>
        <dbReference type="Proteomes" id="UP000799778"/>
    </source>
</evidence>
<feature type="compositionally biased region" description="Polar residues" evidence="5">
    <location>
        <begin position="1"/>
        <end position="20"/>
    </location>
</feature>
<dbReference type="InterPro" id="IPR011701">
    <property type="entry name" value="MFS"/>
</dbReference>
<feature type="transmembrane region" description="Helical" evidence="6">
    <location>
        <begin position="221"/>
        <end position="244"/>
    </location>
</feature>
<keyword evidence="8" id="KW-1185">Reference proteome</keyword>
<dbReference type="RefSeq" id="XP_033389599.1">
    <property type="nucleotide sequence ID" value="XM_033523119.1"/>
</dbReference>
<feature type="transmembrane region" description="Helical" evidence="6">
    <location>
        <begin position="437"/>
        <end position="457"/>
    </location>
</feature>
<proteinExistence type="predicted"/>
<feature type="transmembrane region" description="Helical" evidence="6">
    <location>
        <begin position="344"/>
        <end position="362"/>
    </location>
</feature>
<dbReference type="GO" id="GO:0022857">
    <property type="term" value="F:transmembrane transporter activity"/>
    <property type="evidence" value="ECO:0007669"/>
    <property type="project" value="InterPro"/>
</dbReference>
<dbReference type="Pfam" id="PF07690">
    <property type="entry name" value="MFS_1"/>
    <property type="match status" value="1"/>
</dbReference>
<gene>
    <name evidence="7" type="ORF">BU24DRAFT_338136</name>
</gene>
<dbReference type="Gene3D" id="1.20.1250.20">
    <property type="entry name" value="MFS general substrate transporter like domains"/>
    <property type="match status" value="2"/>
</dbReference>
<feature type="region of interest" description="Disordered" evidence="5">
    <location>
        <begin position="1"/>
        <end position="47"/>
    </location>
</feature>
<feature type="transmembrane region" description="Helical" evidence="6">
    <location>
        <begin position="64"/>
        <end position="85"/>
    </location>
</feature>
<organism evidence="7 8">
    <name type="scientific">Aaosphaeria arxii CBS 175.79</name>
    <dbReference type="NCBI Taxonomy" id="1450172"/>
    <lineage>
        <taxon>Eukaryota</taxon>
        <taxon>Fungi</taxon>
        <taxon>Dikarya</taxon>
        <taxon>Ascomycota</taxon>
        <taxon>Pezizomycotina</taxon>
        <taxon>Dothideomycetes</taxon>
        <taxon>Pleosporomycetidae</taxon>
        <taxon>Pleosporales</taxon>
        <taxon>Pleosporales incertae sedis</taxon>
        <taxon>Aaosphaeria</taxon>
    </lineage>
</organism>
<keyword evidence="2 6" id="KW-0812">Transmembrane</keyword>
<feature type="transmembrane region" description="Helical" evidence="6">
    <location>
        <begin position="550"/>
        <end position="568"/>
    </location>
</feature>